<accession>A0A4U9UNL2</accession>
<evidence type="ECO:0008006" key="4">
    <source>
        <dbReference type="Google" id="ProtNLM"/>
    </source>
</evidence>
<sequence>MRKHLLSAFALVLLAGTALISCKKDETSGEGNGNNPATNAKYVLLTAEWAVSDGSGYYAAYNEVPAGEVDNIGGYSLQSRNYGGFRTFKNWIFNRQRLSGETGIVRYGIGANGKFEETGFIKCGTSAQHLEVDETTGFYFDADRGKTKIQKFNPTTMQRTGEIDLSSVVEKGTDISTNVYIGNQTLIAKEGKLFVNVTYSRKDGNGHNDNTRNYRLAVVDIATERVEKVIIHPVAKNHGYSTSEFPAWIKGSDGALYVLTTGWNTNEDKILQAEKSFIFRIKAGETDFDKNWELSATDLGMPEGALLWSFRELNGKLYVDCSKDKIIVPGLTNLNTNIYKFFEVDIATKKATEITGAPLTVFGLSTGNVEVVDNQVFLRVVNRTQRLNGYYRVNLSDHTASPAFNVIRGGEVSGFVRLENK</sequence>
<evidence type="ECO:0000313" key="2">
    <source>
        <dbReference type="EMBL" id="VTR34437.1"/>
    </source>
</evidence>
<reference evidence="2 3" key="1">
    <citation type="submission" date="2019-05" db="EMBL/GenBank/DDBJ databases">
        <authorList>
            <consortium name="Pathogen Informatics"/>
        </authorList>
    </citation>
    <scope>NUCLEOTIDE SEQUENCE [LARGE SCALE GENOMIC DNA]</scope>
    <source>
        <strain evidence="2 3">NCTC11429</strain>
    </source>
</reference>
<evidence type="ECO:0000256" key="1">
    <source>
        <dbReference type="SAM" id="SignalP"/>
    </source>
</evidence>
<proteinExistence type="predicted"/>
<dbReference type="AlphaFoldDB" id="A0A4U9UNL2"/>
<dbReference type="PROSITE" id="PS51257">
    <property type="entry name" value="PROKAR_LIPOPROTEIN"/>
    <property type="match status" value="1"/>
</dbReference>
<gene>
    <name evidence="2" type="ORF">NCTC11429_01328</name>
</gene>
<organism evidence="2 3">
    <name type="scientific">Sphingobacterium thalpophilum</name>
    <dbReference type="NCBI Taxonomy" id="259"/>
    <lineage>
        <taxon>Bacteria</taxon>
        <taxon>Pseudomonadati</taxon>
        <taxon>Bacteroidota</taxon>
        <taxon>Sphingobacteriia</taxon>
        <taxon>Sphingobacteriales</taxon>
        <taxon>Sphingobacteriaceae</taxon>
        <taxon>Sphingobacterium</taxon>
    </lineage>
</organism>
<dbReference type="Proteomes" id="UP000308196">
    <property type="component" value="Chromosome"/>
</dbReference>
<dbReference type="EMBL" id="LR590484">
    <property type="protein sequence ID" value="VTR34437.1"/>
    <property type="molecule type" value="Genomic_DNA"/>
</dbReference>
<dbReference type="RefSeq" id="WP_028069261.1">
    <property type="nucleotide sequence ID" value="NZ_LR590484.1"/>
</dbReference>
<dbReference type="STRING" id="1123265.GCA_000686625_01765"/>
<dbReference type="GeneID" id="78462097"/>
<feature type="signal peptide" evidence="1">
    <location>
        <begin position="1"/>
        <end position="20"/>
    </location>
</feature>
<feature type="chain" id="PRO_5021007584" description="DUF4374 domain-containing protein" evidence="1">
    <location>
        <begin position="21"/>
        <end position="421"/>
    </location>
</feature>
<name>A0A4U9UNL2_9SPHI</name>
<dbReference type="KEGG" id="stha:NCTC11429_01328"/>
<evidence type="ECO:0000313" key="3">
    <source>
        <dbReference type="Proteomes" id="UP000308196"/>
    </source>
</evidence>
<protein>
    <recommendedName>
        <fullName evidence="4">DUF4374 domain-containing protein</fullName>
    </recommendedName>
</protein>
<keyword evidence="1" id="KW-0732">Signal</keyword>